<organism evidence="1">
    <name type="scientific">Arthrobacter sp. K5</name>
    <dbReference type="NCBI Taxonomy" id="2839623"/>
    <lineage>
        <taxon>Bacteria</taxon>
        <taxon>Bacillati</taxon>
        <taxon>Actinomycetota</taxon>
        <taxon>Actinomycetes</taxon>
        <taxon>Micrococcales</taxon>
        <taxon>Micrococcaceae</taxon>
        <taxon>Arthrobacter</taxon>
    </lineage>
</organism>
<evidence type="ECO:0000313" key="1">
    <source>
        <dbReference type="EMBL" id="XCH10043.1"/>
    </source>
</evidence>
<dbReference type="AlphaFoldDB" id="A0AAU8EMW1"/>
<sequence length="85" mass="9676">MSLQPCTEWRLVQGAMVEVRLGRCLYRAGLVDAVMTDDSGIWLAADGVHSREFIEKAQGYSLWTSLFYYQPGRTEHQPETSTRAH</sequence>
<accession>A0AAU8EMW1</accession>
<name>A0AAU8EMW1_9MICC</name>
<dbReference type="EMBL" id="CP159279">
    <property type="protein sequence ID" value="XCH10043.1"/>
    <property type="molecule type" value="Genomic_DNA"/>
</dbReference>
<dbReference type="RefSeq" id="WP_353710716.1">
    <property type="nucleotide sequence ID" value="NZ_CP159279.1"/>
</dbReference>
<gene>
    <name evidence="1" type="ORF">ABRP34_14475</name>
</gene>
<protein>
    <submittedName>
        <fullName evidence="1">Uncharacterized protein</fullName>
    </submittedName>
</protein>
<reference evidence="1" key="1">
    <citation type="submission" date="2024-06" db="EMBL/GenBank/DDBJ databases">
        <title>Biodegradation of dimethachlon by Arthrobacter sp. K5: mechanistic insights and ecological implications.</title>
        <authorList>
            <person name="Hu S."/>
            <person name="Lu P."/>
        </authorList>
    </citation>
    <scope>NUCLEOTIDE SEQUENCE</scope>
    <source>
        <strain evidence="1">K5</strain>
    </source>
</reference>
<proteinExistence type="predicted"/>